<dbReference type="InterPro" id="IPR018022">
    <property type="entry name" value="IPT"/>
</dbReference>
<dbReference type="Gene3D" id="1.10.20.140">
    <property type="match status" value="1"/>
</dbReference>
<comment type="function">
    <text evidence="2 10 12">Catalyzes the transfer of a dimethylallyl group onto the adenine at position 37 in tRNAs that read codons beginning with uridine, leading to the formation of N6-(dimethylallyl)adenosine (i(6)A).</text>
</comment>
<evidence type="ECO:0000256" key="9">
    <source>
        <dbReference type="ARBA" id="ARBA00049563"/>
    </source>
</evidence>
<comment type="cofactor">
    <cofactor evidence="1 10">
        <name>Mg(2+)</name>
        <dbReference type="ChEBI" id="CHEBI:18420"/>
    </cofactor>
</comment>
<dbReference type="PANTHER" id="PTHR11088:SF60">
    <property type="entry name" value="TRNA DIMETHYLALLYLTRANSFERASE"/>
    <property type="match status" value="1"/>
</dbReference>
<dbReference type="GO" id="GO:0052381">
    <property type="term" value="F:tRNA dimethylallyltransferase activity"/>
    <property type="evidence" value="ECO:0007669"/>
    <property type="project" value="UniProtKB-UniRule"/>
</dbReference>
<feature type="binding site" evidence="10">
    <location>
        <begin position="17"/>
        <end position="22"/>
    </location>
    <ligand>
        <name>substrate</name>
    </ligand>
</feature>
<evidence type="ECO:0000256" key="12">
    <source>
        <dbReference type="RuleBase" id="RU003784"/>
    </source>
</evidence>
<evidence type="ECO:0000313" key="15">
    <source>
        <dbReference type="Proteomes" id="UP000533476"/>
    </source>
</evidence>
<keyword evidence="15" id="KW-1185">Reference proteome</keyword>
<dbReference type="InterPro" id="IPR039657">
    <property type="entry name" value="Dimethylallyltransferase"/>
</dbReference>
<name>A0A7Y0L0L1_9FIRM</name>
<dbReference type="NCBIfam" id="TIGR00174">
    <property type="entry name" value="miaA"/>
    <property type="match status" value="1"/>
</dbReference>
<keyword evidence="7 10" id="KW-0067">ATP-binding</keyword>
<reference evidence="14 15" key="1">
    <citation type="submission" date="2020-04" db="EMBL/GenBank/DDBJ databases">
        <authorList>
            <person name="Zhang R."/>
            <person name="Schippers A."/>
        </authorList>
    </citation>
    <scope>NUCLEOTIDE SEQUENCE [LARGE SCALE GENOMIC DNA]</scope>
    <source>
        <strain evidence="14 15">DSM 109850</strain>
    </source>
</reference>
<evidence type="ECO:0000256" key="3">
    <source>
        <dbReference type="ARBA" id="ARBA00005842"/>
    </source>
</evidence>
<feature type="binding site" evidence="10">
    <location>
        <begin position="15"/>
        <end position="22"/>
    </location>
    <ligand>
        <name>ATP</name>
        <dbReference type="ChEBI" id="CHEBI:30616"/>
    </ligand>
</feature>
<dbReference type="Pfam" id="PF01715">
    <property type="entry name" value="IPPT"/>
    <property type="match status" value="1"/>
</dbReference>
<dbReference type="SUPFAM" id="SSF52540">
    <property type="entry name" value="P-loop containing nucleoside triphosphate hydrolases"/>
    <property type="match status" value="2"/>
</dbReference>
<dbReference type="RefSeq" id="WP_169095566.1">
    <property type="nucleotide sequence ID" value="NZ_JABBVZ010000001.1"/>
</dbReference>
<evidence type="ECO:0000256" key="5">
    <source>
        <dbReference type="ARBA" id="ARBA00022694"/>
    </source>
</evidence>
<gene>
    <name evidence="10 14" type="primary">miaA</name>
    <name evidence="14" type="ORF">HIJ39_00460</name>
</gene>
<evidence type="ECO:0000256" key="13">
    <source>
        <dbReference type="RuleBase" id="RU003785"/>
    </source>
</evidence>
<dbReference type="Gene3D" id="3.40.50.300">
    <property type="entry name" value="P-loop containing nucleotide triphosphate hydrolases"/>
    <property type="match status" value="1"/>
</dbReference>
<dbReference type="GO" id="GO:0006400">
    <property type="term" value="P:tRNA modification"/>
    <property type="evidence" value="ECO:0007669"/>
    <property type="project" value="TreeGrafter"/>
</dbReference>
<comment type="catalytic activity">
    <reaction evidence="9 10 11">
        <text>adenosine(37) in tRNA + dimethylallyl diphosphate = N(6)-dimethylallyladenosine(37) in tRNA + diphosphate</text>
        <dbReference type="Rhea" id="RHEA:26482"/>
        <dbReference type="Rhea" id="RHEA-COMP:10162"/>
        <dbReference type="Rhea" id="RHEA-COMP:10375"/>
        <dbReference type="ChEBI" id="CHEBI:33019"/>
        <dbReference type="ChEBI" id="CHEBI:57623"/>
        <dbReference type="ChEBI" id="CHEBI:74411"/>
        <dbReference type="ChEBI" id="CHEBI:74415"/>
        <dbReference type="EC" id="2.5.1.75"/>
    </reaction>
</comment>
<organism evidence="14 15">
    <name type="scientific">Sulfobacillus harzensis</name>
    <dbReference type="NCBI Taxonomy" id="2729629"/>
    <lineage>
        <taxon>Bacteria</taxon>
        <taxon>Bacillati</taxon>
        <taxon>Bacillota</taxon>
        <taxon>Clostridia</taxon>
        <taxon>Eubacteriales</taxon>
        <taxon>Clostridiales Family XVII. Incertae Sedis</taxon>
        <taxon>Sulfobacillus</taxon>
    </lineage>
</organism>
<protein>
    <recommendedName>
        <fullName evidence="10">tRNA dimethylallyltransferase</fullName>
        <ecNumber evidence="10">2.5.1.75</ecNumber>
    </recommendedName>
    <alternativeName>
        <fullName evidence="10">Dimethylallyl diphosphate:tRNA dimethylallyltransferase</fullName>
        <shortName evidence="10">DMAPP:tRNA dimethylallyltransferase</shortName>
        <shortName evidence="10">DMATase</shortName>
    </alternativeName>
    <alternativeName>
        <fullName evidence="10">Isopentenyl-diphosphate:tRNA isopentenyltransferase</fullName>
        <shortName evidence="10">IPP transferase</shortName>
        <shortName evidence="10">IPPT</shortName>
        <shortName evidence="10">IPTase</shortName>
    </alternativeName>
</protein>
<keyword evidence="4 10" id="KW-0808">Transferase</keyword>
<dbReference type="InterPro" id="IPR027417">
    <property type="entry name" value="P-loop_NTPase"/>
</dbReference>
<comment type="caution">
    <text evidence="14">The sequence shown here is derived from an EMBL/GenBank/DDBJ whole genome shotgun (WGS) entry which is preliminary data.</text>
</comment>
<proteinExistence type="inferred from homology"/>
<comment type="caution">
    <text evidence="10">Lacks conserved residue(s) required for the propagation of feature annotation.</text>
</comment>
<evidence type="ECO:0000256" key="7">
    <source>
        <dbReference type="ARBA" id="ARBA00022840"/>
    </source>
</evidence>
<evidence type="ECO:0000256" key="11">
    <source>
        <dbReference type="RuleBase" id="RU003783"/>
    </source>
</evidence>
<comment type="similarity">
    <text evidence="3 10 13">Belongs to the IPP transferase family.</text>
</comment>
<evidence type="ECO:0000256" key="10">
    <source>
        <dbReference type="HAMAP-Rule" id="MF_00185"/>
    </source>
</evidence>
<comment type="subunit">
    <text evidence="10">Monomer.</text>
</comment>
<keyword evidence="6 10" id="KW-0547">Nucleotide-binding</keyword>
<accession>A0A7Y0L0L1</accession>
<dbReference type="EC" id="2.5.1.75" evidence="10"/>
<dbReference type="EMBL" id="JABBVZ010000001">
    <property type="protein sequence ID" value="NMP20833.1"/>
    <property type="molecule type" value="Genomic_DNA"/>
</dbReference>
<evidence type="ECO:0000256" key="4">
    <source>
        <dbReference type="ARBA" id="ARBA00022679"/>
    </source>
</evidence>
<evidence type="ECO:0000256" key="6">
    <source>
        <dbReference type="ARBA" id="ARBA00022741"/>
    </source>
</evidence>
<evidence type="ECO:0000256" key="1">
    <source>
        <dbReference type="ARBA" id="ARBA00001946"/>
    </source>
</evidence>
<dbReference type="Proteomes" id="UP000533476">
    <property type="component" value="Unassembled WGS sequence"/>
</dbReference>
<feature type="region of interest" description="Interaction with substrate tRNA" evidence="10">
    <location>
        <begin position="40"/>
        <end position="43"/>
    </location>
</feature>
<keyword evidence="5 10" id="KW-0819">tRNA processing</keyword>
<keyword evidence="8 10" id="KW-0460">Magnesium</keyword>
<evidence type="ECO:0000313" key="14">
    <source>
        <dbReference type="EMBL" id="NMP20833.1"/>
    </source>
</evidence>
<dbReference type="HAMAP" id="MF_00185">
    <property type="entry name" value="IPP_trans"/>
    <property type="match status" value="1"/>
</dbReference>
<dbReference type="GO" id="GO:0005524">
    <property type="term" value="F:ATP binding"/>
    <property type="evidence" value="ECO:0007669"/>
    <property type="project" value="UniProtKB-UniRule"/>
</dbReference>
<dbReference type="PANTHER" id="PTHR11088">
    <property type="entry name" value="TRNA DIMETHYLALLYLTRANSFERASE"/>
    <property type="match status" value="1"/>
</dbReference>
<evidence type="ECO:0000256" key="2">
    <source>
        <dbReference type="ARBA" id="ARBA00003213"/>
    </source>
</evidence>
<feature type="site" description="Interaction with substrate tRNA" evidence="10">
    <location>
        <position position="106"/>
    </location>
</feature>
<dbReference type="AlphaFoldDB" id="A0A7Y0L0L1"/>
<feature type="site" description="Interaction with substrate tRNA" evidence="10">
    <location>
        <position position="129"/>
    </location>
</feature>
<evidence type="ECO:0000256" key="8">
    <source>
        <dbReference type="ARBA" id="ARBA00022842"/>
    </source>
</evidence>
<sequence>MDGADERIPLLVIAGPTAVGKTELSLRVAEALNGEIVSGDSAAVYRGLDIGSAKPSREDRERIPHHLVDVVGADEAFSVADYQRLAQAAVQDIWARGRRPIVVGGTGLWIRALVRHFNLPQDAGETALRQQLTAIGERDGFESLRRQLRVVDPESYRAIQPNDHRRIVRALEVFQTTGRRLVRAAPQHSPYNTCYWVLTRSVSDLRQRIQDRVEAMLAKGLVDEVIHLLQQGVSPQSQSLSAIGYKETLDWYYGRLTADERDRLIVRHTQLFAKRQLTWFRSEKDARWLDLSAWPLDRAVEKILEVYRQNT</sequence>